<reference evidence="9 10" key="1">
    <citation type="submission" date="2019-02" db="EMBL/GenBank/DDBJ databases">
        <title>Deep-cultivation of Planctomycetes and their phenomic and genomic characterization uncovers novel biology.</title>
        <authorList>
            <person name="Wiegand S."/>
            <person name="Jogler M."/>
            <person name="Boedeker C."/>
            <person name="Pinto D."/>
            <person name="Vollmers J."/>
            <person name="Rivas-Marin E."/>
            <person name="Kohn T."/>
            <person name="Peeters S.H."/>
            <person name="Heuer A."/>
            <person name="Rast P."/>
            <person name="Oberbeckmann S."/>
            <person name="Bunk B."/>
            <person name="Jeske O."/>
            <person name="Meyerdierks A."/>
            <person name="Storesund J.E."/>
            <person name="Kallscheuer N."/>
            <person name="Luecker S."/>
            <person name="Lage O.M."/>
            <person name="Pohl T."/>
            <person name="Merkel B.J."/>
            <person name="Hornburger P."/>
            <person name="Mueller R.-W."/>
            <person name="Bruemmer F."/>
            <person name="Labrenz M."/>
            <person name="Spormann A.M."/>
            <person name="Op den Camp H."/>
            <person name="Overmann J."/>
            <person name="Amann R."/>
            <person name="Jetten M.S.M."/>
            <person name="Mascher T."/>
            <person name="Medema M.H."/>
            <person name="Devos D.P."/>
            <person name="Kaster A.-K."/>
            <person name="Ovreas L."/>
            <person name="Rohde M."/>
            <person name="Galperin M.Y."/>
            <person name="Jogler C."/>
        </authorList>
    </citation>
    <scope>NUCLEOTIDE SEQUENCE [LARGE SCALE GENOMIC DNA]</scope>
    <source>
        <strain evidence="9 10">Poly30</strain>
    </source>
</reference>
<dbReference type="OrthoDB" id="9810445at2"/>
<feature type="transmembrane region" description="Helical" evidence="7">
    <location>
        <begin position="122"/>
        <end position="142"/>
    </location>
</feature>
<dbReference type="GO" id="GO:0004222">
    <property type="term" value="F:metalloendopeptidase activity"/>
    <property type="evidence" value="ECO:0007669"/>
    <property type="project" value="InterPro"/>
</dbReference>
<dbReference type="Proteomes" id="UP000320390">
    <property type="component" value="Chromosome"/>
</dbReference>
<evidence type="ECO:0000313" key="9">
    <source>
        <dbReference type="EMBL" id="QDV07946.1"/>
    </source>
</evidence>
<dbReference type="EMBL" id="CP036434">
    <property type="protein sequence ID" value="QDV07946.1"/>
    <property type="molecule type" value="Genomic_DNA"/>
</dbReference>
<dbReference type="AlphaFoldDB" id="A0A518EV15"/>
<evidence type="ECO:0000256" key="4">
    <source>
        <dbReference type="ARBA" id="ARBA00022833"/>
    </source>
</evidence>
<name>A0A518EV15_9BACT</name>
<evidence type="ECO:0000256" key="3">
    <source>
        <dbReference type="ARBA" id="ARBA00022801"/>
    </source>
</evidence>
<dbReference type="PANTHER" id="PTHR22726:SF1">
    <property type="entry name" value="METALLOENDOPEPTIDASE OMA1, MITOCHONDRIAL"/>
    <property type="match status" value="1"/>
</dbReference>
<dbReference type="CDD" id="cd07332">
    <property type="entry name" value="M48C_Oma1_like"/>
    <property type="match status" value="1"/>
</dbReference>
<comment type="cofactor">
    <cofactor evidence="6">
        <name>Zn(2+)</name>
        <dbReference type="ChEBI" id="CHEBI:29105"/>
    </cofactor>
    <text evidence="6">Binds 1 zinc ion per subunit.</text>
</comment>
<feature type="domain" description="Peptidase M48" evidence="8">
    <location>
        <begin position="179"/>
        <end position="358"/>
    </location>
</feature>
<keyword evidence="10" id="KW-1185">Reference proteome</keyword>
<keyword evidence="5 6" id="KW-0482">Metalloprotease</keyword>
<proteinExistence type="inferred from homology"/>
<dbReference type="Gene3D" id="3.30.2010.10">
    <property type="entry name" value="Metalloproteases ('zincins'), catalytic domain"/>
    <property type="match status" value="1"/>
</dbReference>
<dbReference type="Pfam" id="PF01435">
    <property type="entry name" value="Peptidase_M48"/>
    <property type="match status" value="1"/>
</dbReference>
<evidence type="ECO:0000256" key="7">
    <source>
        <dbReference type="SAM" id="Phobius"/>
    </source>
</evidence>
<dbReference type="GO" id="GO:0051603">
    <property type="term" value="P:proteolysis involved in protein catabolic process"/>
    <property type="evidence" value="ECO:0007669"/>
    <property type="project" value="TreeGrafter"/>
</dbReference>
<evidence type="ECO:0000256" key="5">
    <source>
        <dbReference type="ARBA" id="ARBA00023049"/>
    </source>
</evidence>
<keyword evidence="3 6" id="KW-0378">Hydrolase</keyword>
<keyword evidence="7" id="KW-0812">Transmembrane</keyword>
<evidence type="ECO:0000259" key="8">
    <source>
        <dbReference type="Pfam" id="PF01435"/>
    </source>
</evidence>
<accession>A0A518EV15</accession>
<gene>
    <name evidence="9" type="primary">yfgC_1</name>
    <name evidence="9" type="ORF">Poly30_34820</name>
</gene>
<sequence length="406" mass="44424">MVGQDDLSAGSLEPMERMGRLLDGLRAVPVATGRVRIDGAELQLLAADGERRSWPIHGVIDVQRIGTEVHLELPPLGSASGTNPPTAKLIVEGRGFLEAVEEAQARFGSSGRATVQRARRRLGLAGWVLIAALVVPLAYLAYTIAVPSLHVLISPEKEAALGEHVFEAASEEWKILQSEAFERVVQPMVEELQGPNSPYDFRVTLIDDDLINAMALPGGRIMVFKGLITAAPSADALAGVLAHEMAHVEERHGLKHILRSLGTVHFAFAAVGGGIDGFEAAETIVELSSGLLILKHSRHHEREADRVAVRRLVEAGRRPSGLVEFFEVLEEEMGGGESNLQWMSTHPLTKERIADVEALIEEAMQSRDPDADAQDRDRDQPWMSEAEWIDFQRLFQSDRGRHPSGK</sequence>
<dbReference type="RefSeq" id="WP_145199744.1">
    <property type="nucleotide sequence ID" value="NZ_CP036434.1"/>
</dbReference>
<evidence type="ECO:0000256" key="1">
    <source>
        <dbReference type="ARBA" id="ARBA00022670"/>
    </source>
</evidence>
<dbReference type="GO" id="GO:0046872">
    <property type="term" value="F:metal ion binding"/>
    <property type="evidence" value="ECO:0007669"/>
    <property type="project" value="UniProtKB-KW"/>
</dbReference>
<keyword evidence="1 6" id="KW-0645">Protease</keyword>
<dbReference type="GO" id="GO:0016020">
    <property type="term" value="C:membrane"/>
    <property type="evidence" value="ECO:0007669"/>
    <property type="project" value="TreeGrafter"/>
</dbReference>
<keyword evidence="4 6" id="KW-0862">Zinc</keyword>
<comment type="similarity">
    <text evidence="6">Belongs to the peptidase M48 family.</text>
</comment>
<evidence type="ECO:0000256" key="2">
    <source>
        <dbReference type="ARBA" id="ARBA00022723"/>
    </source>
</evidence>
<evidence type="ECO:0000313" key="10">
    <source>
        <dbReference type="Proteomes" id="UP000320390"/>
    </source>
</evidence>
<protein>
    <submittedName>
        <fullName evidence="9">TPR repeat-containing protein YfgC</fullName>
    </submittedName>
</protein>
<keyword evidence="2" id="KW-0479">Metal-binding</keyword>
<organism evidence="9 10">
    <name type="scientific">Saltatorellus ferox</name>
    <dbReference type="NCBI Taxonomy" id="2528018"/>
    <lineage>
        <taxon>Bacteria</taxon>
        <taxon>Pseudomonadati</taxon>
        <taxon>Planctomycetota</taxon>
        <taxon>Planctomycetia</taxon>
        <taxon>Planctomycetia incertae sedis</taxon>
        <taxon>Saltatorellus</taxon>
    </lineage>
</organism>
<dbReference type="InterPro" id="IPR001915">
    <property type="entry name" value="Peptidase_M48"/>
</dbReference>
<keyword evidence="7" id="KW-1133">Transmembrane helix</keyword>
<dbReference type="PANTHER" id="PTHR22726">
    <property type="entry name" value="METALLOENDOPEPTIDASE OMA1"/>
    <property type="match status" value="1"/>
</dbReference>
<evidence type="ECO:0000256" key="6">
    <source>
        <dbReference type="RuleBase" id="RU003983"/>
    </source>
</evidence>
<keyword evidence="7" id="KW-0472">Membrane</keyword>
<dbReference type="InterPro" id="IPR051156">
    <property type="entry name" value="Mito/Outer_Membr_Metalloprot"/>
</dbReference>